<comment type="subcellular location">
    <subcellularLocation>
        <location evidence="1">Cell membrane</location>
        <topology evidence="1">Multi-pass membrane protein</topology>
    </subcellularLocation>
</comment>
<feature type="transmembrane region" description="Helical" evidence="6">
    <location>
        <begin position="190"/>
        <end position="212"/>
    </location>
</feature>
<keyword evidence="9" id="KW-1185">Reference proteome</keyword>
<sequence length="333" mass="36501">MRKEKENVLLRLPKIILNALLNLLRDEDEKHTDRSKYQIAKEIREVKVTVRRLIRDFFLIAIGVVSAGFGLDGFLLPNEFIDGGATGISLLITATQDVPLSLMLVIVNIPFIIIGLKVVGKEFAVKTAIGITALAIAVATIPYPEITHDKLLTSVFGGFFLGLGIGMAMRGGGVIDGTEVLAITLSRRMGLTIGDVILVINVIIFSVAAYVLSIETALYSMLTYLSASKTVDFVIEGIEEYTGVTIISLKALEMKRMIIEEMGRGVTVYKGERGYGKTGYTEGEMKIVYTVITRLEVSKLNLEIEKIDPNAFVIMTSIKDTKGGMIKKRSVPH</sequence>
<dbReference type="PANTHER" id="PTHR33545">
    <property type="entry name" value="UPF0750 MEMBRANE PROTEIN YITT-RELATED"/>
    <property type="match status" value="1"/>
</dbReference>
<dbReference type="AlphaFoldDB" id="A0A4Q5M5A8"/>
<evidence type="ECO:0000256" key="1">
    <source>
        <dbReference type="ARBA" id="ARBA00004651"/>
    </source>
</evidence>
<dbReference type="Proteomes" id="UP000293162">
    <property type="component" value="Unassembled WGS sequence"/>
</dbReference>
<feature type="transmembrane region" description="Helical" evidence="6">
    <location>
        <begin position="57"/>
        <end position="78"/>
    </location>
</feature>
<evidence type="ECO:0000313" key="9">
    <source>
        <dbReference type="Proteomes" id="UP000293162"/>
    </source>
</evidence>
<accession>A0A4Q5M5A8</accession>
<proteinExistence type="predicted"/>
<dbReference type="PIRSF" id="PIRSF006483">
    <property type="entry name" value="Membrane_protein_YitT"/>
    <property type="match status" value="1"/>
</dbReference>
<feature type="transmembrane region" description="Helical" evidence="6">
    <location>
        <begin position="98"/>
        <end position="116"/>
    </location>
</feature>
<evidence type="ECO:0000256" key="3">
    <source>
        <dbReference type="ARBA" id="ARBA00022692"/>
    </source>
</evidence>
<feature type="domain" description="DUF2179" evidence="7">
    <location>
        <begin position="264"/>
        <end position="323"/>
    </location>
</feature>
<reference evidence="8 9" key="1">
    <citation type="submission" date="2019-02" db="EMBL/GenBank/DDBJ databases">
        <title>Bacterial novel species Emticicia sp. 17J42-9 isolated from soil.</title>
        <authorList>
            <person name="Jung H.-Y."/>
        </authorList>
    </citation>
    <scope>NUCLEOTIDE SEQUENCE [LARGE SCALE GENOMIC DNA]</scope>
    <source>
        <strain evidence="8 9">17J42-9</strain>
    </source>
</reference>
<evidence type="ECO:0000256" key="5">
    <source>
        <dbReference type="ARBA" id="ARBA00023136"/>
    </source>
</evidence>
<keyword evidence="4 6" id="KW-1133">Transmembrane helix</keyword>
<evidence type="ECO:0000256" key="6">
    <source>
        <dbReference type="SAM" id="Phobius"/>
    </source>
</evidence>
<dbReference type="Gene3D" id="3.30.70.120">
    <property type="match status" value="1"/>
</dbReference>
<evidence type="ECO:0000259" key="7">
    <source>
        <dbReference type="Pfam" id="PF10035"/>
    </source>
</evidence>
<dbReference type="InterPro" id="IPR051461">
    <property type="entry name" value="UPF0750_membrane"/>
</dbReference>
<keyword evidence="5 6" id="KW-0472">Membrane</keyword>
<keyword evidence="2" id="KW-1003">Cell membrane</keyword>
<feature type="transmembrane region" description="Helical" evidence="6">
    <location>
        <begin position="123"/>
        <end position="144"/>
    </location>
</feature>
<name>A0A4Q5M5A8_9BACT</name>
<keyword evidence="3 6" id="KW-0812">Transmembrane</keyword>
<evidence type="ECO:0000313" key="8">
    <source>
        <dbReference type="EMBL" id="RYU97047.1"/>
    </source>
</evidence>
<feature type="transmembrane region" description="Helical" evidence="6">
    <location>
        <begin position="150"/>
        <end position="169"/>
    </location>
</feature>
<dbReference type="PANTHER" id="PTHR33545:SF3">
    <property type="entry name" value="UPF0750 MEMBRANE PROTEIN YQFU"/>
    <property type="match status" value="1"/>
</dbReference>
<dbReference type="Pfam" id="PF10035">
    <property type="entry name" value="DUF2179"/>
    <property type="match status" value="1"/>
</dbReference>
<dbReference type="InterPro" id="IPR015867">
    <property type="entry name" value="N-reg_PII/ATP_PRibTrfase_C"/>
</dbReference>
<dbReference type="CDD" id="cd16380">
    <property type="entry name" value="YitT_C"/>
    <property type="match status" value="1"/>
</dbReference>
<dbReference type="EMBL" id="SEWF01000004">
    <property type="protein sequence ID" value="RYU97047.1"/>
    <property type="molecule type" value="Genomic_DNA"/>
</dbReference>
<dbReference type="GO" id="GO:0005886">
    <property type="term" value="C:plasma membrane"/>
    <property type="evidence" value="ECO:0007669"/>
    <property type="project" value="UniProtKB-SubCell"/>
</dbReference>
<evidence type="ECO:0000256" key="2">
    <source>
        <dbReference type="ARBA" id="ARBA00022475"/>
    </source>
</evidence>
<dbReference type="RefSeq" id="WP_130019624.1">
    <property type="nucleotide sequence ID" value="NZ_SEWF01000004.1"/>
</dbReference>
<gene>
    <name evidence="8" type="ORF">EWM59_03820</name>
</gene>
<protein>
    <submittedName>
        <fullName evidence="8">YitT family protein</fullName>
    </submittedName>
</protein>
<organism evidence="8 9">
    <name type="scientific">Emticicia agri</name>
    <dbReference type="NCBI Taxonomy" id="2492393"/>
    <lineage>
        <taxon>Bacteria</taxon>
        <taxon>Pseudomonadati</taxon>
        <taxon>Bacteroidota</taxon>
        <taxon>Cytophagia</taxon>
        <taxon>Cytophagales</taxon>
        <taxon>Leadbetterellaceae</taxon>
        <taxon>Emticicia</taxon>
    </lineage>
</organism>
<dbReference type="InterPro" id="IPR003740">
    <property type="entry name" value="YitT"/>
</dbReference>
<dbReference type="InterPro" id="IPR019264">
    <property type="entry name" value="DUF2179"/>
</dbReference>
<comment type="caution">
    <text evidence="8">The sequence shown here is derived from an EMBL/GenBank/DDBJ whole genome shotgun (WGS) entry which is preliminary data.</text>
</comment>
<evidence type="ECO:0000256" key="4">
    <source>
        <dbReference type="ARBA" id="ARBA00022989"/>
    </source>
</evidence>
<dbReference type="OrthoDB" id="265478at2"/>
<dbReference type="Pfam" id="PF02588">
    <property type="entry name" value="YitT_membrane"/>
    <property type="match status" value="1"/>
</dbReference>